<feature type="transmembrane region" description="Helical" evidence="1">
    <location>
        <begin position="46"/>
        <end position="66"/>
    </location>
</feature>
<keyword evidence="1" id="KW-0472">Membrane</keyword>
<sequence length="182" mass="19605">MDTSRTLELLHSPLKMFGVLVGGVLMTSLSLVFVLPVFPELGDDPVAYAIGIVGTLFFGLCTLMIVRQWFTLEAVITISPAGLRDVRVAREFIPWSAIERLSTWTLQGQSILVVAVAPEVESRLTLTRTARWTRGPNRKLGADGLCVTAHGLKVDFAGLAALVHAYAAKYDAPATRAAPAAD</sequence>
<organism evidence="2 3">
    <name type="scientific">Nannocystis pusilla</name>
    <dbReference type="NCBI Taxonomy" id="889268"/>
    <lineage>
        <taxon>Bacteria</taxon>
        <taxon>Pseudomonadati</taxon>
        <taxon>Myxococcota</taxon>
        <taxon>Polyangia</taxon>
        <taxon>Nannocystales</taxon>
        <taxon>Nannocystaceae</taxon>
        <taxon>Nannocystis</taxon>
    </lineage>
</organism>
<keyword evidence="1" id="KW-0812">Transmembrane</keyword>
<evidence type="ECO:0000256" key="1">
    <source>
        <dbReference type="SAM" id="Phobius"/>
    </source>
</evidence>
<accession>A0A9X3J3A5</accession>
<evidence type="ECO:0000313" key="3">
    <source>
        <dbReference type="Proteomes" id="UP001150924"/>
    </source>
</evidence>
<dbReference type="Proteomes" id="UP001150924">
    <property type="component" value="Unassembled WGS sequence"/>
</dbReference>
<name>A0A9X3J3A5_9BACT</name>
<dbReference type="AlphaFoldDB" id="A0A9X3J3A5"/>
<feature type="transmembrane region" description="Helical" evidence="1">
    <location>
        <begin position="12"/>
        <end position="34"/>
    </location>
</feature>
<dbReference type="InterPro" id="IPR048136">
    <property type="entry name" value="STM3941-like"/>
</dbReference>
<proteinExistence type="predicted"/>
<evidence type="ECO:0000313" key="2">
    <source>
        <dbReference type="EMBL" id="MCY1013556.1"/>
    </source>
</evidence>
<comment type="caution">
    <text evidence="2">The sequence shown here is derived from an EMBL/GenBank/DDBJ whole genome shotgun (WGS) entry which is preliminary data.</text>
</comment>
<dbReference type="NCBIfam" id="NF041635">
    <property type="entry name" value="STM3941_fam"/>
    <property type="match status" value="1"/>
</dbReference>
<keyword evidence="3" id="KW-1185">Reference proteome</keyword>
<keyword evidence="1" id="KW-1133">Transmembrane helix</keyword>
<protein>
    <submittedName>
        <fullName evidence="2">Uncharacterized protein</fullName>
    </submittedName>
</protein>
<dbReference type="EMBL" id="JAPNKE010000002">
    <property type="protein sequence ID" value="MCY1013556.1"/>
    <property type="molecule type" value="Genomic_DNA"/>
</dbReference>
<reference evidence="2" key="1">
    <citation type="submission" date="2022-11" db="EMBL/GenBank/DDBJ databases">
        <title>Minimal conservation of predation-associated metabolite biosynthetic gene clusters underscores biosynthetic potential of Myxococcota including descriptions for ten novel species: Archangium lansinium sp. nov., Myxococcus landrumus sp. nov., Nannocystis bai.</title>
        <authorList>
            <person name="Ahearne A."/>
            <person name="Stevens C."/>
            <person name="Phillips K."/>
        </authorList>
    </citation>
    <scope>NUCLEOTIDE SEQUENCE</scope>
    <source>
        <strain evidence="2">Na p29</strain>
    </source>
</reference>
<gene>
    <name evidence="2" type="ORF">OV079_50125</name>
</gene>
<dbReference type="RefSeq" id="WP_267777609.1">
    <property type="nucleotide sequence ID" value="NZ_JAPNKE010000002.1"/>
</dbReference>